<dbReference type="InterPro" id="IPR047057">
    <property type="entry name" value="MerR_fam"/>
</dbReference>
<dbReference type="InterPro" id="IPR000551">
    <property type="entry name" value="MerR-type_HTH_dom"/>
</dbReference>
<feature type="compositionally biased region" description="Basic and acidic residues" evidence="2">
    <location>
        <begin position="122"/>
        <end position="133"/>
    </location>
</feature>
<protein>
    <submittedName>
        <fullName evidence="4">MerR family transcriptional regulator, heat shock protein HspR</fullName>
    </submittedName>
</protein>
<evidence type="ECO:0000256" key="2">
    <source>
        <dbReference type="SAM" id="MobiDB-lite"/>
    </source>
</evidence>
<evidence type="ECO:0000313" key="4">
    <source>
        <dbReference type="EMBL" id="SHH71456.1"/>
    </source>
</evidence>
<keyword evidence="1" id="KW-0238">DNA-binding</keyword>
<keyword evidence="4" id="KW-0346">Stress response</keyword>
<reference evidence="4 5" key="1">
    <citation type="submission" date="2016-11" db="EMBL/GenBank/DDBJ databases">
        <authorList>
            <person name="Jaros S."/>
            <person name="Januszkiewicz K."/>
            <person name="Wedrychowicz H."/>
        </authorList>
    </citation>
    <scope>NUCLEOTIDE SEQUENCE [LARGE SCALE GENOMIC DNA]</scope>
    <source>
        <strain evidence="4 5">DSM 9705</strain>
    </source>
</reference>
<dbReference type="PROSITE" id="PS00552">
    <property type="entry name" value="HTH_MERR_1"/>
    <property type="match status" value="1"/>
</dbReference>
<organism evidence="4 5">
    <name type="scientific">Desulfofustis glycolicus DSM 9705</name>
    <dbReference type="NCBI Taxonomy" id="1121409"/>
    <lineage>
        <taxon>Bacteria</taxon>
        <taxon>Pseudomonadati</taxon>
        <taxon>Thermodesulfobacteriota</taxon>
        <taxon>Desulfobulbia</taxon>
        <taxon>Desulfobulbales</taxon>
        <taxon>Desulfocapsaceae</taxon>
        <taxon>Desulfofustis</taxon>
    </lineage>
</organism>
<dbReference type="PANTHER" id="PTHR30204:SF58">
    <property type="entry name" value="HTH-TYPE TRANSCRIPTIONAL REGULATOR YFMP"/>
    <property type="match status" value="1"/>
</dbReference>
<feature type="region of interest" description="Disordered" evidence="2">
    <location>
        <begin position="120"/>
        <end position="151"/>
    </location>
</feature>
<dbReference type="OrthoDB" id="9792348at2"/>
<feature type="compositionally biased region" description="Basic and acidic residues" evidence="2">
    <location>
        <begin position="140"/>
        <end position="151"/>
    </location>
</feature>
<evidence type="ECO:0000259" key="3">
    <source>
        <dbReference type="PROSITE" id="PS50937"/>
    </source>
</evidence>
<keyword evidence="5" id="KW-1185">Reference proteome</keyword>
<proteinExistence type="predicted"/>
<sequence length="151" mass="17008">MRVKKKVEVQPIAADTPVYSIGVAAQLLNVHPRTLRIYEDEGLVKPSRKGTRRYFSQNDIIWISCIRSMIHEEGISIPGIKKLLRYAPCWEIANCSREVCESCTARVDVAIPRSLRLAGDPEAERRAKERDITLRAGKNRGGESDSKTSSR</sequence>
<dbReference type="Proteomes" id="UP000184139">
    <property type="component" value="Unassembled WGS sequence"/>
</dbReference>
<gene>
    <name evidence="4" type="ORF">SAMN02745124_01569</name>
</gene>
<evidence type="ECO:0000256" key="1">
    <source>
        <dbReference type="ARBA" id="ARBA00023125"/>
    </source>
</evidence>
<dbReference type="SMART" id="SM00422">
    <property type="entry name" value="HTH_MERR"/>
    <property type="match status" value="1"/>
</dbReference>
<name>A0A1M5V8A9_9BACT</name>
<dbReference type="EMBL" id="FQXS01000007">
    <property type="protein sequence ID" value="SHH71456.1"/>
    <property type="molecule type" value="Genomic_DNA"/>
</dbReference>
<dbReference type="STRING" id="1121409.SAMN02745124_01569"/>
<dbReference type="AlphaFoldDB" id="A0A1M5V8A9"/>
<dbReference type="Gene3D" id="1.10.1660.10">
    <property type="match status" value="1"/>
</dbReference>
<dbReference type="GO" id="GO:0003677">
    <property type="term" value="F:DNA binding"/>
    <property type="evidence" value="ECO:0007669"/>
    <property type="project" value="UniProtKB-KW"/>
</dbReference>
<evidence type="ECO:0000313" key="5">
    <source>
        <dbReference type="Proteomes" id="UP000184139"/>
    </source>
</evidence>
<feature type="domain" description="HTH merR-type" evidence="3">
    <location>
        <begin position="18"/>
        <end position="86"/>
    </location>
</feature>
<accession>A0A1M5V8A9</accession>
<dbReference type="SUPFAM" id="SSF46955">
    <property type="entry name" value="Putative DNA-binding domain"/>
    <property type="match status" value="1"/>
</dbReference>
<dbReference type="RefSeq" id="WP_084540542.1">
    <property type="nucleotide sequence ID" value="NZ_FQXS01000007.1"/>
</dbReference>
<dbReference type="PROSITE" id="PS50937">
    <property type="entry name" value="HTH_MERR_2"/>
    <property type="match status" value="1"/>
</dbReference>
<dbReference type="GO" id="GO:0003700">
    <property type="term" value="F:DNA-binding transcription factor activity"/>
    <property type="evidence" value="ECO:0007669"/>
    <property type="project" value="InterPro"/>
</dbReference>
<dbReference type="InterPro" id="IPR009061">
    <property type="entry name" value="DNA-bd_dom_put_sf"/>
</dbReference>
<dbReference type="Pfam" id="PF13411">
    <property type="entry name" value="MerR_1"/>
    <property type="match status" value="1"/>
</dbReference>
<dbReference type="PANTHER" id="PTHR30204">
    <property type="entry name" value="REDOX-CYCLING DRUG-SENSING TRANSCRIPTIONAL ACTIVATOR SOXR"/>
    <property type="match status" value="1"/>
</dbReference>